<comment type="caution">
    <text evidence="3">The sequence shown here is derived from an EMBL/GenBank/DDBJ whole genome shotgun (WGS) entry which is preliminary data.</text>
</comment>
<evidence type="ECO:0000256" key="1">
    <source>
        <dbReference type="SAM" id="MobiDB-lite"/>
    </source>
</evidence>
<sequence>MLLTTSAGVAFLSLALSARATPIPSSDLLPRAGVKFHILSGTPPATLTGSVDDEKCTPAQVTAIKAGIVDAKKMADVAIKILKPKDMNKSNGFFWIFGGSQVSAAEITKKYDFVNKLDTPDEITTTAGLENSKTDLIFTCVPSNAPKSADAYANTVNIGRQTAGSNGVPTLNLIRLTQNSLANSESFVASAARVKASGDIKTSFPVTGGIPTPPLAFTLIHEVQHSDPLMDNAVIDHLVDVKGSDLKRAYGFGQIQNKLEASQKKLNPQNYAFFALLAESNPEFFAPDCFIGESVLGARSAVFARSSVLDFDDVLPAHDHDHDEDDHDDDAESSLIRRIFGLGSKKPATTKPAAPAKAPVKPATPPAKPAAPVTPPVVKPAAPAKPPVTPATPAKPPVKPVAVPSASKPSSARPRNAMRR</sequence>
<dbReference type="InterPro" id="IPR024079">
    <property type="entry name" value="MetalloPept_cat_dom_sf"/>
</dbReference>
<evidence type="ECO:0000313" key="4">
    <source>
        <dbReference type="Proteomes" id="UP001362999"/>
    </source>
</evidence>
<dbReference type="Gene3D" id="3.40.390.10">
    <property type="entry name" value="Collagenase (Catalytic Domain)"/>
    <property type="match status" value="1"/>
</dbReference>
<feature type="compositionally biased region" description="Low complexity" evidence="1">
    <location>
        <begin position="344"/>
        <end position="361"/>
    </location>
</feature>
<proteinExistence type="predicted"/>
<feature type="region of interest" description="Disordered" evidence="1">
    <location>
        <begin position="342"/>
        <end position="420"/>
    </location>
</feature>
<keyword evidence="2" id="KW-0732">Signal</keyword>
<dbReference type="EMBL" id="JAWWNJ010000002">
    <property type="protein sequence ID" value="KAK7062391.1"/>
    <property type="molecule type" value="Genomic_DNA"/>
</dbReference>
<keyword evidence="4" id="KW-1185">Reference proteome</keyword>
<organism evidence="3 4">
    <name type="scientific">Favolaschia claudopus</name>
    <dbReference type="NCBI Taxonomy" id="2862362"/>
    <lineage>
        <taxon>Eukaryota</taxon>
        <taxon>Fungi</taxon>
        <taxon>Dikarya</taxon>
        <taxon>Basidiomycota</taxon>
        <taxon>Agaricomycotina</taxon>
        <taxon>Agaricomycetes</taxon>
        <taxon>Agaricomycetidae</taxon>
        <taxon>Agaricales</taxon>
        <taxon>Marasmiineae</taxon>
        <taxon>Mycenaceae</taxon>
        <taxon>Favolaschia</taxon>
    </lineage>
</organism>
<dbReference type="AlphaFoldDB" id="A0AAW0EE63"/>
<gene>
    <name evidence="3" type="ORF">R3P38DRAFT_2758630</name>
</gene>
<dbReference type="GO" id="GO:0008237">
    <property type="term" value="F:metallopeptidase activity"/>
    <property type="evidence" value="ECO:0007669"/>
    <property type="project" value="InterPro"/>
</dbReference>
<feature type="chain" id="PRO_5043597758" evidence="2">
    <location>
        <begin position="21"/>
        <end position="420"/>
    </location>
</feature>
<feature type="compositionally biased region" description="Low complexity" evidence="1">
    <location>
        <begin position="400"/>
        <end position="412"/>
    </location>
</feature>
<feature type="signal peptide" evidence="2">
    <location>
        <begin position="1"/>
        <end position="20"/>
    </location>
</feature>
<name>A0AAW0EE63_9AGAR</name>
<protein>
    <submittedName>
        <fullName evidence="3">Uncharacterized protein</fullName>
    </submittedName>
</protein>
<evidence type="ECO:0000313" key="3">
    <source>
        <dbReference type="EMBL" id="KAK7062391.1"/>
    </source>
</evidence>
<evidence type="ECO:0000256" key="2">
    <source>
        <dbReference type="SAM" id="SignalP"/>
    </source>
</evidence>
<dbReference type="Proteomes" id="UP001362999">
    <property type="component" value="Unassembled WGS sequence"/>
</dbReference>
<feature type="compositionally biased region" description="Pro residues" evidence="1">
    <location>
        <begin position="362"/>
        <end position="399"/>
    </location>
</feature>
<reference evidence="3 4" key="1">
    <citation type="journal article" date="2024" name="J Genomics">
        <title>Draft genome sequencing and assembly of Favolaschia claudopus CIRM-BRFM 2984 isolated from oak limbs.</title>
        <authorList>
            <person name="Navarro D."/>
            <person name="Drula E."/>
            <person name="Chaduli D."/>
            <person name="Cazenave R."/>
            <person name="Ahrendt S."/>
            <person name="Wang J."/>
            <person name="Lipzen A."/>
            <person name="Daum C."/>
            <person name="Barry K."/>
            <person name="Grigoriev I.V."/>
            <person name="Favel A."/>
            <person name="Rosso M.N."/>
            <person name="Martin F."/>
        </authorList>
    </citation>
    <scope>NUCLEOTIDE SEQUENCE [LARGE SCALE GENOMIC DNA]</scope>
    <source>
        <strain evidence="3 4">CIRM-BRFM 2984</strain>
    </source>
</reference>
<accession>A0AAW0EE63</accession>